<dbReference type="PANTHER" id="PTHR46124">
    <property type="entry name" value="D-AMINOACYL-TRNA DEACYLASE"/>
    <property type="match status" value="1"/>
</dbReference>
<feature type="binding site" evidence="1">
    <location>
        <position position="198"/>
    </location>
    <ligand>
        <name>a divalent metal cation</name>
        <dbReference type="ChEBI" id="CHEBI:60240"/>
        <label>2</label>
    </ligand>
</feature>
<dbReference type="CDD" id="cd01310">
    <property type="entry name" value="TatD_DNAse"/>
    <property type="match status" value="1"/>
</dbReference>
<evidence type="ECO:0000313" key="2">
    <source>
        <dbReference type="EMBL" id="QOY61085.1"/>
    </source>
</evidence>
<dbReference type="AlphaFoldDB" id="A0A7S7M9B4"/>
<protein>
    <submittedName>
        <fullName evidence="2">TatD family hydrolase</fullName>
    </submittedName>
</protein>
<feature type="binding site" evidence="1">
    <location>
        <position position="231"/>
    </location>
    <ligand>
        <name>a divalent metal cation</name>
        <dbReference type="ChEBI" id="CHEBI:60240"/>
        <label>2</label>
    </ligand>
</feature>
<reference evidence="2 3" key="1">
    <citation type="submission" date="2020-10" db="EMBL/GenBank/DDBJ databases">
        <title>Olsenella immobilis sp.nov., isolated from the mud in a fermentation cellar used for the production of Chinese strong-flavoured liquor.</title>
        <authorList>
            <person name="Lu L."/>
        </authorList>
    </citation>
    <scope>NUCLEOTIDE SEQUENCE [LARGE SCALE GENOMIC DNA]</scope>
    <source>
        <strain evidence="2 3">LZLJ-2</strain>
    </source>
</reference>
<dbReference type="Proteomes" id="UP000593735">
    <property type="component" value="Chromosome"/>
</dbReference>
<dbReference type="Gene3D" id="3.20.20.140">
    <property type="entry name" value="Metal-dependent hydrolases"/>
    <property type="match status" value="1"/>
</dbReference>
<dbReference type="GO" id="GO:0005829">
    <property type="term" value="C:cytosol"/>
    <property type="evidence" value="ECO:0007669"/>
    <property type="project" value="TreeGrafter"/>
</dbReference>
<dbReference type="InterPro" id="IPR032466">
    <property type="entry name" value="Metal_Hydrolase"/>
</dbReference>
<dbReference type="KEGG" id="tio:INP52_02450"/>
<feature type="binding site" evidence="1">
    <location>
        <position position="161"/>
    </location>
    <ligand>
        <name>a divalent metal cation</name>
        <dbReference type="ChEBI" id="CHEBI:60240"/>
        <label>1</label>
    </ligand>
</feature>
<sequence length="336" mass="36235">MPELVVLDHLTLADGELFHDRKGRVCALPRPLAPLADTHGHLTSFKGHDPALALARAALVGVRLLVVPVDPVSEIPGTWPDVAALLAWLDDQVETAHECLEECAEQGFAPPAFDGYGAPDLLDNVRIVAGAHPYGAEGLDEAALARLDELLESPRAVGVGEIGLDFGPYAPASPEVQERAFRRQLEVARERRLPVELHIRDAAGDVCVGAHRDLARILGELGVPEAGCDLHCFTSGVRVMEDFARLGCHMAFGGALTFSRSDDIRKAAAFCPERLLLSETDCPYMAPVPLRGEEGEPAMVAFTVARLADVRADVGRASRQATYDALWRNARAFFSV</sequence>
<dbReference type="PANTHER" id="PTHR46124:SF2">
    <property type="entry name" value="D-AMINOACYL-TRNA DEACYLASE"/>
    <property type="match status" value="1"/>
</dbReference>
<organism evidence="2 3">
    <name type="scientific">Thermophilibacter immobilis</name>
    <dbReference type="NCBI Taxonomy" id="2779519"/>
    <lineage>
        <taxon>Bacteria</taxon>
        <taxon>Bacillati</taxon>
        <taxon>Actinomycetota</taxon>
        <taxon>Coriobacteriia</taxon>
        <taxon>Coriobacteriales</taxon>
        <taxon>Atopobiaceae</taxon>
        <taxon>Thermophilibacter</taxon>
    </lineage>
</organism>
<dbReference type="Pfam" id="PF01026">
    <property type="entry name" value="TatD_DNase"/>
    <property type="match status" value="1"/>
</dbReference>
<name>A0A7S7M9B4_9ACTN</name>
<proteinExistence type="predicted"/>
<dbReference type="GO" id="GO:0016788">
    <property type="term" value="F:hydrolase activity, acting on ester bonds"/>
    <property type="evidence" value="ECO:0007669"/>
    <property type="project" value="InterPro"/>
</dbReference>
<dbReference type="GO" id="GO:0046872">
    <property type="term" value="F:metal ion binding"/>
    <property type="evidence" value="ECO:0007669"/>
    <property type="project" value="UniProtKB-KW"/>
</dbReference>
<dbReference type="RefSeq" id="WP_194372117.1">
    <property type="nucleotide sequence ID" value="NZ_CP063767.1"/>
</dbReference>
<keyword evidence="3" id="KW-1185">Reference proteome</keyword>
<keyword evidence="2" id="KW-0378">Hydrolase</keyword>
<keyword evidence="1" id="KW-0479">Metal-binding</keyword>
<accession>A0A7S7M9B4</accession>
<gene>
    <name evidence="2" type="ORF">INP52_02450</name>
</gene>
<evidence type="ECO:0000313" key="3">
    <source>
        <dbReference type="Proteomes" id="UP000593735"/>
    </source>
</evidence>
<evidence type="ECO:0000256" key="1">
    <source>
        <dbReference type="PIRSR" id="PIRSR005902-1"/>
    </source>
</evidence>
<dbReference type="SUPFAM" id="SSF51556">
    <property type="entry name" value="Metallo-dependent hydrolases"/>
    <property type="match status" value="1"/>
</dbReference>
<dbReference type="EMBL" id="CP063767">
    <property type="protein sequence ID" value="QOY61085.1"/>
    <property type="molecule type" value="Genomic_DNA"/>
</dbReference>
<dbReference type="InterPro" id="IPR001130">
    <property type="entry name" value="TatD-like"/>
</dbReference>
<feature type="binding site" evidence="1">
    <location>
        <position position="281"/>
    </location>
    <ligand>
        <name>a divalent metal cation</name>
        <dbReference type="ChEBI" id="CHEBI:60240"/>
        <label>1</label>
    </ligand>
</feature>